<reference evidence="1" key="1">
    <citation type="submission" date="2019-08" db="EMBL/GenBank/DDBJ databases">
        <authorList>
            <person name="Kucharzyk K."/>
            <person name="Murdoch R.W."/>
            <person name="Higgins S."/>
            <person name="Loffler F."/>
        </authorList>
    </citation>
    <scope>NUCLEOTIDE SEQUENCE</scope>
</reference>
<dbReference type="AlphaFoldDB" id="A0A645DWT7"/>
<dbReference type="EMBL" id="VSSQ01040364">
    <property type="protein sequence ID" value="MPM93588.1"/>
    <property type="molecule type" value="Genomic_DNA"/>
</dbReference>
<accession>A0A645DWT7</accession>
<protein>
    <submittedName>
        <fullName evidence="1">Uncharacterized protein</fullName>
    </submittedName>
</protein>
<name>A0A645DWT7_9ZZZZ</name>
<sequence>MLGVLESHRRIQEYRRGDARHGRRYNGYRLVPGSVDLDALAGKLGIVQRGIWTDCMPGHIVIFAKSLFPKGHLVQPEIFFLFGDGVQLHRRQKRFVTVLKGFIGHIHSFITLGYIARAYGLVAGNGNVLTGLVNLLHIGKVF</sequence>
<evidence type="ECO:0000313" key="1">
    <source>
        <dbReference type="EMBL" id="MPM93588.1"/>
    </source>
</evidence>
<comment type="caution">
    <text evidence="1">The sequence shown here is derived from an EMBL/GenBank/DDBJ whole genome shotgun (WGS) entry which is preliminary data.</text>
</comment>
<gene>
    <name evidence="1" type="ORF">SDC9_140728</name>
</gene>
<organism evidence="1">
    <name type="scientific">bioreactor metagenome</name>
    <dbReference type="NCBI Taxonomy" id="1076179"/>
    <lineage>
        <taxon>unclassified sequences</taxon>
        <taxon>metagenomes</taxon>
        <taxon>ecological metagenomes</taxon>
    </lineage>
</organism>
<proteinExistence type="predicted"/>